<evidence type="ECO:0000256" key="1">
    <source>
        <dbReference type="ARBA" id="ARBA00007705"/>
    </source>
</evidence>
<dbReference type="InterPro" id="IPR012337">
    <property type="entry name" value="RNaseH-like_sf"/>
</dbReference>
<dbReference type="GO" id="GO:0008408">
    <property type="term" value="F:3'-5' exonuclease activity"/>
    <property type="evidence" value="ECO:0007669"/>
    <property type="project" value="UniProtKB-UniRule"/>
</dbReference>
<evidence type="ECO:0000259" key="22">
    <source>
        <dbReference type="SMART" id="SM00482"/>
    </source>
</evidence>
<protein>
    <recommendedName>
        <fullName evidence="4 18">DNA polymerase I</fullName>
        <ecNumber evidence="3 18">2.7.7.7</ecNumber>
    </recommendedName>
</protein>
<dbReference type="EMBL" id="PIPS01000001">
    <property type="protein sequence ID" value="RUO45646.1"/>
    <property type="molecule type" value="Genomic_DNA"/>
</dbReference>
<name>A0AA94JF61_9GAMM</name>
<dbReference type="Gene3D" id="1.20.1060.10">
    <property type="entry name" value="Taq DNA Polymerase, Chain T, domain 4"/>
    <property type="match status" value="1"/>
</dbReference>
<dbReference type="InterPro" id="IPR020046">
    <property type="entry name" value="5-3_exonucl_a-hlix_arch_N"/>
</dbReference>
<comment type="caution">
    <text evidence="23">The sequence shown here is derived from an EMBL/GenBank/DDBJ whole genome shotgun (WGS) entry which is preliminary data.</text>
</comment>
<keyword evidence="13 19" id="KW-0239">DNA-directed DNA polymerase</keyword>
<dbReference type="CDD" id="cd06139">
    <property type="entry name" value="DNA_polA_I_Ecoli_like_exo"/>
    <property type="match status" value="1"/>
</dbReference>
<dbReference type="FunFam" id="1.10.150.20:FF:000002">
    <property type="entry name" value="DNA polymerase I"/>
    <property type="match status" value="1"/>
</dbReference>
<dbReference type="InterPro" id="IPR002562">
    <property type="entry name" value="3'-5'_exonuclease_dom"/>
</dbReference>
<keyword evidence="10 19" id="KW-0227">DNA damage</keyword>
<dbReference type="Pfam" id="PF01367">
    <property type="entry name" value="5_3_exonuc"/>
    <property type="match status" value="1"/>
</dbReference>
<dbReference type="GO" id="GO:0003887">
    <property type="term" value="F:DNA-directed DNA polymerase activity"/>
    <property type="evidence" value="ECO:0007669"/>
    <property type="project" value="UniProtKB-UniRule"/>
</dbReference>
<evidence type="ECO:0000259" key="20">
    <source>
        <dbReference type="SMART" id="SM00474"/>
    </source>
</evidence>
<evidence type="ECO:0000256" key="5">
    <source>
        <dbReference type="ARBA" id="ARBA00022679"/>
    </source>
</evidence>
<evidence type="ECO:0000313" key="23">
    <source>
        <dbReference type="EMBL" id="RUO45646.1"/>
    </source>
</evidence>
<dbReference type="InterPro" id="IPR019760">
    <property type="entry name" value="DNA-dir_DNA_pol_A_CS"/>
</dbReference>
<dbReference type="FunFam" id="1.20.1060.10:FF:000001">
    <property type="entry name" value="DNA polymerase I"/>
    <property type="match status" value="1"/>
</dbReference>
<evidence type="ECO:0000256" key="4">
    <source>
        <dbReference type="ARBA" id="ARBA00020311"/>
    </source>
</evidence>
<dbReference type="CDD" id="cd09898">
    <property type="entry name" value="H3TH_53EXO"/>
    <property type="match status" value="1"/>
</dbReference>
<dbReference type="InterPro" id="IPR018320">
    <property type="entry name" value="DNA_polymerase_1"/>
</dbReference>
<keyword evidence="6 19" id="KW-0548">Nucleotidyltransferase</keyword>
<feature type="domain" description="5'-3' exonuclease" evidence="21">
    <location>
        <begin position="8"/>
        <end position="269"/>
    </location>
</feature>
<organism evidence="23 24">
    <name type="scientific">Idiomarina aquatica</name>
    <dbReference type="NCBI Taxonomy" id="1327752"/>
    <lineage>
        <taxon>Bacteria</taxon>
        <taxon>Pseudomonadati</taxon>
        <taxon>Pseudomonadota</taxon>
        <taxon>Gammaproteobacteria</taxon>
        <taxon>Alteromonadales</taxon>
        <taxon>Idiomarinaceae</taxon>
        <taxon>Idiomarina</taxon>
    </lineage>
</organism>
<dbReference type="PANTHER" id="PTHR10133:SF27">
    <property type="entry name" value="DNA POLYMERASE NU"/>
    <property type="match status" value="1"/>
</dbReference>
<keyword evidence="8" id="KW-0540">Nuclease</keyword>
<dbReference type="Gene3D" id="3.30.70.370">
    <property type="match status" value="1"/>
</dbReference>
<dbReference type="InterPro" id="IPR029060">
    <property type="entry name" value="PIN-like_dom_sf"/>
</dbReference>
<dbReference type="SUPFAM" id="SSF53098">
    <property type="entry name" value="Ribonuclease H-like"/>
    <property type="match status" value="1"/>
</dbReference>
<evidence type="ECO:0000313" key="24">
    <source>
        <dbReference type="Proteomes" id="UP000286680"/>
    </source>
</evidence>
<dbReference type="EC" id="2.7.7.7" evidence="3 18"/>
<comment type="subunit">
    <text evidence="2">Single-chain monomer with multiple functions.</text>
</comment>
<feature type="domain" description="DNA-directed DNA polymerase family A palm" evidence="22">
    <location>
        <begin position="679"/>
        <end position="887"/>
    </location>
</feature>
<gene>
    <name evidence="19" type="primary">polA</name>
    <name evidence="23" type="ORF">CWE23_06575</name>
</gene>
<comment type="function">
    <text evidence="19">In addition to polymerase activity, this DNA polymerase exhibits 3'-5' and 5'-3' exonuclease activity.</text>
</comment>
<evidence type="ECO:0000256" key="9">
    <source>
        <dbReference type="ARBA" id="ARBA00022759"/>
    </source>
</evidence>
<evidence type="ECO:0000256" key="11">
    <source>
        <dbReference type="ARBA" id="ARBA00022801"/>
    </source>
</evidence>
<dbReference type="Gene3D" id="1.10.150.20">
    <property type="entry name" value="5' to 3' exonuclease, C-terminal subdomain"/>
    <property type="match status" value="2"/>
</dbReference>
<dbReference type="CDD" id="cd09859">
    <property type="entry name" value="PIN_53EXO"/>
    <property type="match status" value="1"/>
</dbReference>
<dbReference type="FunFam" id="1.10.150.20:FF:000003">
    <property type="entry name" value="DNA polymerase I"/>
    <property type="match status" value="1"/>
</dbReference>
<dbReference type="SUPFAM" id="SSF88723">
    <property type="entry name" value="PIN domain-like"/>
    <property type="match status" value="1"/>
</dbReference>
<dbReference type="SMART" id="SM00475">
    <property type="entry name" value="53EXOc"/>
    <property type="match status" value="1"/>
</dbReference>
<dbReference type="InterPro" id="IPR008918">
    <property type="entry name" value="HhH2"/>
</dbReference>
<dbReference type="GO" id="GO:0006302">
    <property type="term" value="P:double-strand break repair"/>
    <property type="evidence" value="ECO:0007669"/>
    <property type="project" value="TreeGrafter"/>
</dbReference>
<evidence type="ECO:0000256" key="6">
    <source>
        <dbReference type="ARBA" id="ARBA00022695"/>
    </source>
</evidence>
<keyword evidence="5 19" id="KW-0808">Transferase</keyword>
<evidence type="ECO:0000256" key="10">
    <source>
        <dbReference type="ARBA" id="ARBA00022763"/>
    </source>
</evidence>
<dbReference type="GO" id="GO:0003677">
    <property type="term" value="F:DNA binding"/>
    <property type="evidence" value="ECO:0007669"/>
    <property type="project" value="UniProtKB-UniRule"/>
</dbReference>
<sequence length="923" mass="103407">MTKNVPENPFILVDGSSYLFRAFHAPPHLTNSKGEPTGAIYGVVNMLRSLLKRYKPENMAVVFDAKGKTFRSDIYAEYKAHRPPMPDELRSQIEPLHEIVKAMGLPLLCVDGVEADDVIGTLATQAGEEGRFTLISTSDKDMAQLVNEHVMLINTMTDTLLDEEGVKEKFGVAPDQIIDYLALMGDSSDNIPGLPKVGEKTAQALLQGIPSIDAIYDDVDAVTKLSFRGAKSMPKKLQEYRDQLLMSRELATIKCDVELDFNPQQLSISAADNDKLAELYGRCEFRRWLSELLEQGAATDQALGLTHNSDDAPDTGVSRDGYQTLLSEDEVSEYLQKLNTLDYFAFDTETTSLNYMDAELVGVSLSGAEGEGVYIPVAHDYMEAPEQVSRDWLLQQLKPLLEADKPQKVGQNLKYDAHILRRYDIRLAGIKNDTMLASYVFNSVGSRHDMDTLSLQYLNHKPIKFEDIAGKGAKQLTFNQIALEQAAPYAAEDADITLRLHEVLWSKLESTSDELMHVLTDIEIPLISVLTDMEEYGVRIDADMLAQQSHDIEKLLVEYERKAFEIAGEEFNLGSTKQLQAILFDKLQLPVIKKTPKGAPSTAEDVLHELAHDYPLPDVILRHRSLSKLKSTYTDKLPKMINARTGRVHTSYQQAVAATGRLSSTEPNLQNIPIRTEEGRRVRQAFVPEPGYKIVAIDYSQIELRIMAHLSQDKALLTAFAEGKDIHRATAAEVFSCSLDEVSDEQRRRAKAVNFGLIYGMSAFGLARQLDIPRHEAQHYMDKYFERFPGVLRYMEDTRKLAKEQGFVKTLYGRRLPLPDIKASNGARRKAAERAAINAPMQGTAADIIKRAMIAVDQWIAEKQCQKDVRMLMQVHDELVFEIAEHKIDDYVSALSHVMEQAASLDVPLIAEAGVGMNWDEAH</sequence>
<evidence type="ECO:0000256" key="12">
    <source>
        <dbReference type="ARBA" id="ARBA00022839"/>
    </source>
</evidence>
<evidence type="ECO:0000256" key="13">
    <source>
        <dbReference type="ARBA" id="ARBA00022932"/>
    </source>
</evidence>
<keyword evidence="24" id="KW-1185">Reference proteome</keyword>
<dbReference type="Gene3D" id="3.30.420.10">
    <property type="entry name" value="Ribonuclease H-like superfamily/Ribonuclease H"/>
    <property type="match status" value="1"/>
</dbReference>
<comment type="similarity">
    <text evidence="1 19">Belongs to the DNA polymerase type-A family.</text>
</comment>
<dbReference type="InterPro" id="IPR036279">
    <property type="entry name" value="5-3_exonuclease_C_sf"/>
</dbReference>
<dbReference type="Pfam" id="PF01612">
    <property type="entry name" value="DNA_pol_A_exo1"/>
    <property type="match status" value="1"/>
</dbReference>
<evidence type="ECO:0000256" key="14">
    <source>
        <dbReference type="ARBA" id="ARBA00022958"/>
    </source>
</evidence>
<dbReference type="Proteomes" id="UP000286680">
    <property type="component" value="Unassembled WGS sequence"/>
</dbReference>
<evidence type="ECO:0000256" key="3">
    <source>
        <dbReference type="ARBA" id="ARBA00012417"/>
    </source>
</evidence>
<dbReference type="SMART" id="SM00474">
    <property type="entry name" value="35EXOc"/>
    <property type="match status" value="1"/>
</dbReference>
<dbReference type="SUPFAM" id="SSF56672">
    <property type="entry name" value="DNA/RNA polymerases"/>
    <property type="match status" value="1"/>
</dbReference>
<evidence type="ECO:0000259" key="21">
    <source>
        <dbReference type="SMART" id="SM00475"/>
    </source>
</evidence>
<dbReference type="PANTHER" id="PTHR10133">
    <property type="entry name" value="DNA POLYMERASE I"/>
    <property type="match status" value="1"/>
</dbReference>
<dbReference type="Pfam" id="PF00476">
    <property type="entry name" value="DNA_pol_A"/>
    <property type="match status" value="1"/>
</dbReference>
<keyword evidence="11 19" id="KW-0378">Hydrolase</keyword>
<evidence type="ECO:0000256" key="18">
    <source>
        <dbReference type="NCBIfam" id="TIGR00593"/>
    </source>
</evidence>
<evidence type="ECO:0000256" key="17">
    <source>
        <dbReference type="ARBA" id="ARBA00049244"/>
    </source>
</evidence>
<dbReference type="PRINTS" id="PR00868">
    <property type="entry name" value="DNAPOLI"/>
</dbReference>
<keyword evidence="16 19" id="KW-0234">DNA repair</keyword>
<dbReference type="SMART" id="SM00279">
    <property type="entry name" value="HhH2"/>
    <property type="match status" value="1"/>
</dbReference>
<dbReference type="CDD" id="cd08637">
    <property type="entry name" value="DNA_pol_A_pol_I_C"/>
    <property type="match status" value="1"/>
</dbReference>
<dbReference type="RefSeq" id="WP_126819792.1">
    <property type="nucleotide sequence ID" value="NZ_PIPS01000001.1"/>
</dbReference>
<dbReference type="InterPro" id="IPR001098">
    <property type="entry name" value="DNA-dir_DNA_pol_A_palm_dom"/>
</dbReference>
<dbReference type="NCBIfam" id="NF004397">
    <property type="entry name" value="PRK05755.1"/>
    <property type="match status" value="1"/>
</dbReference>
<evidence type="ECO:0000256" key="16">
    <source>
        <dbReference type="ARBA" id="ARBA00023204"/>
    </source>
</evidence>
<dbReference type="SUPFAM" id="SSF47807">
    <property type="entry name" value="5' to 3' exonuclease, C-terminal subdomain"/>
    <property type="match status" value="1"/>
</dbReference>
<evidence type="ECO:0000256" key="2">
    <source>
        <dbReference type="ARBA" id="ARBA00011541"/>
    </source>
</evidence>
<dbReference type="FunFam" id="3.40.50.1010:FF:000001">
    <property type="entry name" value="DNA polymerase I"/>
    <property type="match status" value="1"/>
</dbReference>
<accession>A0AA94JF61</accession>
<dbReference type="SMART" id="SM00482">
    <property type="entry name" value="POLAc"/>
    <property type="match status" value="1"/>
</dbReference>
<dbReference type="InterPro" id="IPR036397">
    <property type="entry name" value="RNaseH_sf"/>
</dbReference>
<feature type="domain" description="3'-5' exonuclease" evidence="20">
    <location>
        <begin position="322"/>
        <end position="509"/>
    </location>
</feature>
<dbReference type="InterPro" id="IPR002421">
    <property type="entry name" value="5-3_exonuclease"/>
</dbReference>
<evidence type="ECO:0000256" key="15">
    <source>
        <dbReference type="ARBA" id="ARBA00023125"/>
    </source>
</evidence>
<reference evidence="24" key="1">
    <citation type="journal article" date="2018" name="Front. Microbiol.">
        <title>Genome-Based Analysis Reveals the Taxonomy and Diversity of the Family Idiomarinaceae.</title>
        <authorList>
            <person name="Liu Y."/>
            <person name="Lai Q."/>
            <person name="Shao Z."/>
        </authorList>
    </citation>
    <scope>NUCLEOTIDE SEQUENCE [LARGE SCALE GENOMIC DNA]</scope>
    <source>
        <strain evidence="24">SN-14</strain>
    </source>
</reference>
<evidence type="ECO:0000256" key="7">
    <source>
        <dbReference type="ARBA" id="ARBA00022705"/>
    </source>
</evidence>
<dbReference type="Pfam" id="PF02739">
    <property type="entry name" value="5_3_exonuc_N"/>
    <property type="match status" value="1"/>
</dbReference>
<proteinExistence type="inferred from homology"/>
<dbReference type="AlphaFoldDB" id="A0AA94JF61"/>
<dbReference type="NCBIfam" id="TIGR00593">
    <property type="entry name" value="pola"/>
    <property type="match status" value="1"/>
</dbReference>
<dbReference type="GO" id="GO:0004519">
    <property type="term" value="F:endonuclease activity"/>
    <property type="evidence" value="ECO:0007669"/>
    <property type="project" value="UniProtKB-KW"/>
</dbReference>
<evidence type="ECO:0000256" key="19">
    <source>
        <dbReference type="RuleBase" id="RU004460"/>
    </source>
</evidence>
<dbReference type="Gene3D" id="3.40.50.1010">
    <property type="entry name" value="5'-nuclease"/>
    <property type="match status" value="1"/>
</dbReference>
<keyword evidence="12 19" id="KW-0269">Exonuclease</keyword>
<dbReference type="GO" id="GO:0008409">
    <property type="term" value="F:5'-3' exonuclease activity"/>
    <property type="evidence" value="ECO:0007669"/>
    <property type="project" value="UniProtKB-UniRule"/>
</dbReference>
<keyword evidence="15 19" id="KW-0238">DNA-binding</keyword>
<keyword evidence="9" id="KW-0255">Endonuclease</keyword>
<comment type="catalytic activity">
    <reaction evidence="17 19">
        <text>DNA(n) + a 2'-deoxyribonucleoside 5'-triphosphate = DNA(n+1) + diphosphate</text>
        <dbReference type="Rhea" id="RHEA:22508"/>
        <dbReference type="Rhea" id="RHEA-COMP:17339"/>
        <dbReference type="Rhea" id="RHEA-COMP:17340"/>
        <dbReference type="ChEBI" id="CHEBI:33019"/>
        <dbReference type="ChEBI" id="CHEBI:61560"/>
        <dbReference type="ChEBI" id="CHEBI:173112"/>
        <dbReference type="EC" id="2.7.7.7"/>
    </reaction>
</comment>
<keyword evidence="7 19" id="KW-0235">DNA replication</keyword>
<evidence type="ECO:0000256" key="8">
    <source>
        <dbReference type="ARBA" id="ARBA00022722"/>
    </source>
</evidence>
<keyword evidence="14" id="KW-0630">Potassium</keyword>
<dbReference type="FunFam" id="3.30.420.10:FF:000026">
    <property type="entry name" value="DNA polymerase I"/>
    <property type="match status" value="1"/>
</dbReference>
<dbReference type="PROSITE" id="PS00447">
    <property type="entry name" value="DNA_POLYMERASE_A"/>
    <property type="match status" value="1"/>
</dbReference>
<dbReference type="InterPro" id="IPR002298">
    <property type="entry name" value="DNA_polymerase_A"/>
</dbReference>
<dbReference type="InterPro" id="IPR020045">
    <property type="entry name" value="DNA_polI_H3TH"/>
</dbReference>
<dbReference type="InterPro" id="IPR043502">
    <property type="entry name" value="DNA/RNA_pol_sf"/>
</dbReference>
<dbReference type="GO" id="GO:0006261">
    <property type="term" value="P:DNA-templated DNA replication"/>
    <property type="evidence" value="ECO:0007669"/>
    <property type="project" value="UniProtKB-UniRule"/>
</dbReference>